<protein>
    <submittedName>
        <fullName evidence="7">Pep3/Vps18/deep orange family-domain-containing protein</fullName>
    </submittedName>
</protein>
<dbReference type="EMBL" id="MU069746">
    <property type="protein sequence ID" value="KAF5834626.1"/>
    <property type="molecule type" value="Genomic_DNA"/>
</dbReference>
<feature type="domain" description="Pep3/Vps18 beta-propeller" evidence="6">
    <location>
        <begin position="162"/>
        <end position="496"/>
    </location>
</feature>
<feature type="domain" description="Pep3/Vps18 beta-propeller" evidence="6">
    <location>
        <begin position="13"/>
        <end position="121"/>
    </location>
</feature>
<dbReference type="Pfam" id="PF05131">
    <property type="entry name" value="Pep3_Vps18"/>
    <property type="match status" value="2"/>
</dbReference>
<feature type="region of interest" description="Disordered" evidence="5">
    <location>
        <begin position="331"/>
        <end position="350"/>
    </location>
</feature>
<keyword evidence="3" id="KW-0862">Zinc</keyword>
<dbReference type="Proteomes" id="UP000815325">
    <property type="component" value="Unassembled WGS sequence"/>
</dbReference>
<feature type="region of interest" description="Disordered" evidence="5">
    <location>
        <begin position="123"/>
        <end position="156"/>
    </location>
</feature>
<gene>
    <name evidence="7" type="ORF">DUNSADRAFT_8667</name>
</gene>
<keyword evidence="8" id="KW-1185">Reference proteome</keyword>
<keyword evidence="1" id="KW-0479">Metal-binding</keyword>
<evidence type="ECO:0000313" key="8">
    <source>
        <dbReference type="Proteomes" id="UP000815325"/>
    </source>
</evidence>
<evidence type="ECO:0000256" key="1">
    <source>
        <dbReference type="ARBA" id="ARBA00022723"/>
    </source>
</evidence>
<evidence type="ECO:0000313" key="7">
    <source>
        <dbReference type="EMBL" id="KAF5834626.1"/>
    </source>
</evidence>
<proteinExistence type="predicted"/>
<feature type="coiled-coil region" evidence="4">
    <location>
        <begin position="990"/>
        <end position="1024"/>
    </location>
</feature>
<keyword evidence="2" id="KW-0863">Zinc-finger</keyword>
<organism evidence="7 8">
    <name type="scientific">Dunaliella salina</name>
    <name type="common">Green alga</name>
    <name type="synonym">Protococcus salinus</name>
    <dbReference type="NCBI Taxonomy" id="3046"/>
    <lineage>
        <taxon>Eukaryota</taxon>
        <taxon>Viridiplantae</taxon>
        <taxon>Chlorophyta</taxon>
        <taxon>core chlorophytes</taxon>
        <taxon>Chlorophyceae</taxon>
        <taxon>CS clade</taxon>
        <taxon>Chlamydomonadales</taxon>
        <taxon>Dunaliellaceae</taxon>
        <taxon>Dunaliella</taxon>
    </lineage>
</organism>
<feature type="compositionally biased region" description="Low complexity" evidence="5">
    <location>
        <begin position="125"/>
        <end position="135"/>
    </location>
</feature>
<feature type="compositionally biased region" description="Low complexity" evidence="5">
    <location>
        <begin position="1126"/>
        <end position="1135"/>
    </location>
</feature>
<accession>A0ABQ7GJ44</accession>
<keyword evidence="4" id="KW-0175">Coiled coil</keyword>
<feature type="compositionally biased region" description="Low complexity" evidence="5">
    <location>
        <begin position="277"/>
        <end position="291"/>
    </location>
</feature>
<feature type="region of interest" description="Disordered" evidence="5">
    <location>
        <begin position="1109"/>
        <end position="1147"/>
    </location>
</feature>
<dbReference type="InterPro" id="IPR007810">
    <property type="entry name" value="Pep3/Vps18_beta-prop"/>
</dbReference>
<evidence type="ECO:0000256" key="5">
    <source>
        <dbReference type="SAM" id="MobiDB-lite"/>
    </source>
</evidence>
<evidence type="ECO:0000256" key="2">
    <source>
        <dbReference type="ARBA" id="ARBA00022771"/>
    </source>
</evidence>
<evidence type="ECO:0000256" key="3">
    <source>
        <dbReference type="ARBA" id="ARBA00022833"/>
    </source>
</evidence>
<evidence type="ECO:0000256" key="4">
    <source>
        <dbReference type="SAM" id="Coils"/>
    </source>
</evidence>
<dbReference type="PANTHER" id="PTHR23323:SF26">
    <property type="entry name" value="VACUOLAR PROTEIN SORTING-ASSOCIATED PROTEIN 18 HOMOLOG"/>
    <property type="match status" value="1"/>
</dbReference>
<feature type="region of interest" description="Disordered" evidence="5">
    <location>
        <begin position="360"/>
        <end position="387"/>
    </location>
</feature>
<reference evidence="7" key="1">
    <citation type="submission" date="2017-08" db="EMBL/GenBank/DDBJ databases">
        <authorList>
            <person name="Polle J.E."/>
            <person name="Barry K."/>
            <person name="Cushman J."/>
            <person name="Schmutz J."/>
            <person name="Tran D."/>
            <person name="Hathwaick L.T."/>
            <person name="Yim W.C."/>
            <person name="Jenkins J."/>
            <person name="Mckie-Krisberg Z.M."/>
            <person name="Prochnik S."/>
            <person name="Lindquist E."/>
            <person name="Dockter R.B."/>
            <person name="Adam C."/>
            <person name="Molina H."/>
            <person name="Bunkerborg J."/>
            <person name="Jin E."/>
            <person name="Buchheim M."/>
            <person name="Magnuson J."/>
        </authorList>
    </citation>
    <scope>NUCLEOTIDE SEQUENCE</scope>
    <source>
        <strain evidence="7">CCAP 19/18</strain>
    </source>
</reference>
<comment type="caution">
    <text evidence="7">The sequence shown here is derived from an EMBL/GenBank/DDBJ whole genome shotgun (WGS) entry which is preliminary data.</text>
</comment>
<name>A0ABQ7GJ44_DUNSA</name>
<evidence type="ECO:0000259" key="6">
    <source>
        <dbReference type="Pfam" id="PF05131"/>
    </source>
</evidence>
<feature type="compositionally biased region" description="Low complexity" evidence="5">
    <location>
        <begin position="360"/>
        <end position="376"/>
    </location>
</feature>
<feature type="region of interest" description="Disordered" evidence="5">
    <location>
        <begin position="276"/>
        <end position="296"/>
    </location>
</feature>
<dbReference type="PANTHER" id="PTHR23323">
    <property type="entry name" value="VACUOLAR PROTEIN SORTING-ASSOCIATED PROTEIN"/>
    <property type="match status" value="1"/>
</dbReference>
<sequence>MSGCEVLGGRGHLVCVAACNDVVVVATSRGYVLRYQWDDYGNEKVTEVEVVRGGTGGGSGGFAGNDTCVTALYMDPTASHVIITARVQGMAETHYLHHRWSKAKPLVKLRGTNVMCVAWPPPAPAAVQPQQQAKPRSVQGRGSSKKEEDEGGEPAPWLSYECTGPVLLGTDSGLVHEIIVDAEKWAAKKEPLAPRQVLDLRDARKEVHAIEQGISLPGDAGRLVLLSTSHALYALRAASPGVPLEALPEDLHPSKPNITTQTDPPAQMLFPIPPVLEAPASSSLPSPQQRSGAPHPHFNQLLLLHAHPGSHEPTRLAWRVGPLVYHGELSHAVTSSTPKQPPTTASAPDSSFAAAAAFEGHTSSGAAGHSSSGAQGKAHHPKPQPGEGILRAMEVLPLVAEAADAELLEGEGEGEEELRSMVMTQFHFVVLIADRLRAINRVSGRCVAEVGFRTPLLSARTVSGLPGSRAVDGLVMDPITRTMYMYSDESLYEVVMRAEARDMWRVYLEKQEWDTALQMCHSPAQRDEVHNTTAETMFCSGNFDEAARHWAKLSGANPPFEEIALRLVSAEAPRAIRVYLATKLALLKANTARASDRAGNEPAASQLGMGNSQGLASASSLLLASGACAQPQHAQATMVASWLTELLLDSINRELLESGGKPSPGYRAAEQQLHDFLCENVDVLDVGTTTGLLGAYGRLEELLTYAQARGDHEAVLEALLQRPGGALRALAVLRKPSCPRELVYRFAPALMADAPEETVDALVAANPPLEPRRLIPALLRFASPTSPIEGRQAVLRYLTYAVDGPPRCQDSAVHDLVVALCALADDEAHLLTYLARARSASGAPLYDPKYALRRAQEQNKDKATVRLLCELGMHTDAVRVACAHDNLNLAKAVASDAPDEDLVLGGPEGGMGGKSVAAVSPSSTRRRLWLAIARHVVQQQGSDADGPDQAARQTGAIKQAVDLLKEAEGLLKIEDVLPFFPNFVTIDNFKDAICDSLEQYNKQIEHLKTEMEEATGIADAVRADLVTLKGRVAAIQAEQACAQCGVGLLMKPPASALAGLPSGGALPPLYVFPSGLAYHGACCAAEAQALMVPPLKTRLRKVMTRLARTQPATGQQQPSSLPPSSQPLSRQSTSSHVSEDVKPTGGDGEMQALVAELHQLVASEDPRNGEMQVQLLDMEYVDPKEDSAEAASWRNV</sequence>